<keyword evidence="2" id="KW-0413">Isomerase</keyword>
<sequence length="229" mass="25229">MIVQSIKALHLPELDDEFAQSLGEFTTFAELKDSVAAQLGENGRQEYDQKYFDELFELIAAGATIKYPPQVLDEEKEHILEHLKEDLSRNNLDLETYLKLINTTSETFMAEQVAPAAVKRLTRSLLMEEIGRVEKIQLADADVNAAVNGSLRQLSTQPGFDPKKVNDRVVNAIAMDAVSRLYNQRILSRLKSIATGEPESTPQAAAETPEVEVIAAGGEADAAEKEAAE</sequence>
<dbReference type="SUPFAM" id="SSF109998">
    <property type="entry name" value="Triger factor/SurA peptide-binding domain-like"/>
    <property type="match status" value="1"/>
</dbReference>
<evidence type="ECO:0000313" key="4">
    <source>
        <dbReference type="EMBL" id="MQM32765.1"/>
    </source>
</evidence>
<accession>A0A6A7RZ58</accession>
<dbReference type="AlphaFoldDB" id="A0A6A7RZ58"/>
<proteinExistence type="predicted"/>
<dbReference type="Pfam" id="PF05698">
    <property type="entry name" value="Trigger_C"/>
    <property type="match status" value="1"/>
</dbReference>
<protein>
    <recommendedName>
        <fullName evidence="3">Trigger factor C-terminal domain-containing protein</fullName>
    </recommendedName>
</protein>
<evidence type="ECO:0000313" key="5">
    <source>
        <dbReference type="Proteomes" id="UP000342300"/>
    </source>
</evidence>
<evidence type="ECO:0000256" key="1">
    <source>
        <dbReference type="ARBA" id="ARBA00023110"/>
    </source>
</evidence>
<dbReference type="GO" id="GO:0003755">
    <property type="term" value="F:peptidyl-prolyl cis-trans isomerase activity"/>
    <property type="evidence" value="ECO:0007669"/>
    <property type="project" value="UniProtKB-KW"/>
</dbReference>
<comment type="caution">
    <text evidence="4">The sequence shown here is derived from an EMBL/GenBank/DDBJ whole genome shotgun (WGS) entry which is preliminary data.</text>
</comment>
<gene>
    <name evidence="4" type="ORF">CRU78_20670</name>
</gene>
<dbReference type="InterPro" id="IPR008880">
    <property type="entry name" value="Trigger_fac_C"/>
</dbReference>
<dbReference type="InterPro" id="IPR037041">
    <property type="entry name" value="Trigger_fac_C_sf"/>
</dbReference>
<feature type="domain" description="Trigger factor C-terminal" evidence="3">
    <location>
        <begin position="27"/>
        <end position="169"/>
    </location>
</feature>
<evidence type="ECO:0000259" key="3">
    <source>
        <dbReference type="Pfam" id="PF05698"/>
    </source>
</evidence>
<dbReference type="Gene3D" id="1.10.3120.10">
    <property type="entry name" value="Trigger factor, C-terminal domain"/>
    <property type="match status" value="1"/>
</dbReference>
<evidence type="ECO:0000256" key="2">
    <source>
        <dbReference type="ARBA" id="ARBA00023235"/>
    </source>
</evidence>
<dbReference type="InterPro" id="IPR027304">
    <property type="entry name" value="Trigger_fact/SurA_dom_sf"/>
</dbReference>
<keyword evidence="1" id="KW-0697">Rotamase</keyword>
<name>A0A6A7RZ58_9PROT</name>
<reference evidence="4 5" key="1">
    <citation type="submission" date="2017-09" db="EMBL/GenBank/DDBJ databases">
        <title>Metagenomic Analysis Reveals Denitrifying Candidatus Accumulibacter and Flanking Population as a Source of N2O.</title>
        <authorList>
            <person name="Gao H."/>
            <person name="Mao Y."/>
            <person name="Zhao X."/>
            <person name="Liu W.-T."/>
            <person name="Zhang T."/>
            <person name="Wells G."/>
        </authorList>
    </citation>
    <scope>NUCLEOTIDE SEQUENCE [LARGE SCALE GENOMIC DNA]</scope>
    <source>
        <strain evidence="4">CANDO_2_IC</strain>
    </source>
</reference>
<dbReference type="GO" id="GO:0006457">
    <property type="term" value="P:protein folding"/>
    <property type="evidence" value="ECO:0007669"/>
    <property type="project" value="InterPro"/>
</dbReference>
<dbReference type="EMBL" id="PDHS01000625">
    <property type="protein sequence ID" value="MQM32765.1"/>
    <property type="molecule type" value="Genomic_DNA"/>
</dbReference>
<organism evidence="4 5">
    <name type="scientific">Candidatus Accumulibacter phosphatis</name>
    <dbReference type="NCBI Taxonomy" id="327160"/>
    <lineage>
        <taxon>Bacteria</taxon>
        <taxon>Pseudomonadati</taxon>
        <taxon>Pseudomonadota</taxon>
        <taxon>Betaproteobacteria</taxon>
        <taxon>Candidatus Accumulibacter</taxon>
    </lineage>
</organism>
<dbReference type="Proteomes" id="UP000342300">
    <property type="component" value="Unassembled WGS sequence"/>
</dbReference>
<dbReference type="GO" id="GO:0015031">
    <property type="term" value="P:protein transport"/>
    <property type="evidence" value="ECO:0007669"/>
    <property type="project" value="InterPro"/>
</dbReference>